<evidence type="ECO:0000313" key="2">
    <source>
        <dbReference type="Proteomes" id="UP000032141"/>
    </source>
</evidence>
<evidence type="ECO:0000313" key="1">
    <source>
        <dbReference type="EnsemblPlants" id="Bo9g085800.1"/>
    </source>
</evidence>
<dbReference type="Proteomes" id="UP000032141">
    <property type="component" value="Chromosome C9"/>
</dbReference>
<proteinExistence type="predicted"/>
<accession>A0A0D3E8S4</accession>
<reference evidence="1 2" key="1">
    <citation type="journal article" date="2014" name="Genome Biol.">
        <title>Transcriptome and methylome profiling reveals relics of genome dominance in the mesopolyploid Brassica oleracea.</title>
        <authorList>
            <person name="Parkin I.A."/>
            <person name="Koh C."/>
            <person name="Tang H."/>
            <person name="Robinson S.J."/>
            <person name="Kagale S."/>
            <person name="Clarke W.E."/>
            <person name="Town C.D."/>
            <person name="Nixon J."/>
            <person name="Krishnakumar V."/>
            <person name="Bidwell S.L."/>
            <person name="Denoeud F."/>
            <person name="Belcram H."/>
            <person name="Links M.G."/>
            <person name="Just J."/>
            <person name="Clarke C."/>
            <person name="Bender T."/>
            <person name="Huebert T."/>
            <person name="Mason A.S."/>
            <person name="Pires J.C."/>
            <person name="Barker G."/>
            <person name="Moore J."/>
            <person name="Walley P.G."/>
            <person name="Manoli S."/>
            <person name="Batley J."/>
            <person name="Edwards D."/>
            <person name="Nelson M.N."/>
            <person name="Wang X."/>
            <person name="Paterson A.H."/>
            <person name="King G."/>
            <person name="Bancroft I."/>
            <person name="Chalhoub B."/>
            <person name="Sharpe A.G."/>
        </authorList>
    </citation>
    <scope>NUCLEOTIDE SEQUENCE</scope>
    <source>
        <strain evidence="1 2">cv. TO1000</strain>
    </source>
</reference>
<dbReference type="AlphaFoldDB" id="A0A0D3E8S4"/>
<organism evidence="1 2">
    <name type="scientific">Brassica oleracea var. oleracea</name>
    <dbReference type="NCBI Taxonomy" id="109376"/>
    <lineage>
        <taxon>Eukaryota</taxon>
        <taxon>Viridiplantae</taxon>
        <taxon>Streptophyta</taxon>
        <taxon>Embryophyta</taxon>
        <taxon>Tracheophyta</taxon>
        <taxon>Spermatophyta</taxon>
        <taxon>Magnoliopsida</taxon>
        <taxon>eudicotyledons</taxon>
        <taxon>Gunneridae</taxon>
        <taxon>Pentapetalae</taxon>
        <taxon>rosids</taxon>
        <taxon>malvids</taxon>
        <taxon>Brassicales</taxon>
        <taxon>Brassicaceae</taxon>
        <taxon>Brassiceae</taxon>
        <taxon>Brassica</taxon>
    </lineage>
</organism>
<name>A0A0D3E8S4_BRAOL</name>
<reference evidence="1" key="2">
    <citation type="submission" date="2015-03" db="UniProtKB">
        <authorList>
            <consortium name="EnsemblPlants"/>
        </authorList>
    </citation>
    <scope>IDENTIFICATION</scope>
</reference>
<dbReference type="Gramene" id="Bo9g085800.1">
    <property type="protein sequence ID" value="Bo9g085800.1"/>
    <property type="gene ID" value="Bo9g085800"/>
</dbReference>
<dbReference type="HOGENOM" id="CLU_2964050_0_0_1"/>
<protein>
    <submittedName>
        <fullName evidence="1">Uncharacterized protein</fullName>
    </submittedName>
</protein>
<dbReference type="EnsemblPlants" id="Bo9g085800.1">
    <property type="protein sequence ID" value="Bo9g085800.1"/>
    <property type="gene ID" value="Bo9g085800"/>
</dbReference>
<keyword evidence="2" id="KW-1185">Reference proteome</keyword>
<sequence length="59" mass="6411">MGWNSVIPLSVSTIPKRKPGRAGEVKVHVGYVAHISSLSDSIHTEDLNRVGVPFLEIES</sequence>